<proteinExistence type="predicted"/>
<comment type="caution">
    <text evidence="2">The sequence shown here is derived from an EMBL/GenBank/DDBJ whole genome shotgun (WGS) entry which is preliminary data.</text>
</comment>
<dbReference type="AlphaFoldDB" id="A0A940XM37"/>
<gene>
    <name evidence="2" type="ORF">J5Y05_31325</name>
</gene>
<feature type="compositionally biased region" description="Gly residues" evidence="1">
    <location>
        <begin position="30"/>
        <end position="39"/>
    </location>
</feature>
<feature type="region of interest" description="Disordered" evidence="1">
    <location>
        <begin position="1"/>
        <end position="56"/>
    </location>
</feature>
<dbReference type="EMBL" id="JAGPNL010000015">
    <property type="protein sequence ID" value="MBQ0830940.1"/>
    <property type="molecule type" value="Genomic_DNA"/>
</dbReference>
<name>A0A940XM37_9ACTN</name>
<sequence>MAEPVVGPYGAGAGQPVGVRLNQYPVEPGGSPGPLGGGPADLASSPAQKKAAAKAIKEHLEPETQKAGATADESTGAAVKAFAPKDGEGWVTSSALKKAHKTWGEQVQNLMNRLGGEKEALQNTNILLQNTDFGVGQGVRQSSSLDGY</sequence>
<dbReference type="Proteomes" id="UP000677875">
    <property type="component" value="Unassembled WGS sequence"/>
</dbReference>
<evidence type="ECO:0000313" key="3">
    <source>
        <dbReference type="Proteomes" id="UP000677875"/>
    </source>
</evidence>
<protein>
    <submittedName>
        <fullName evidence="2">Uncharacterized protein</fullName>
    </submittedName>
</protein>
<reference evidence="2" key="1">
    <citation type="submission" date="2021-04" db="EMBL/GenBank/DDBJ databases">
        <title>Genome seq and assembly of Streptomyces sp. RG38.</title>
        <authorList>
            <person name="Chhetri G."/>
        </authorList>
    </citation>
    <scope>NUCLEOTIDE SEQUENCE</scope>
    <source>
        <strain evidence="2">RG38</strain>
    </source>
</reference>
<evidence type="ECO:0000256" key="1">
    <source>
        <dbReference type="SAM" id="MobiDB-lite"/>
    </source>
</evidence>
<accession>A0A940XM37</accession>
<evidence type="ECO:0000313" key="2">
    <source>
        <dbReference type="EMBL" id="MBQ0830940.1"/>
    </source>
</evidence>
<organism evidence="2 3">
    <name type="scientific">Streptomyces tagetis</name>
    <dbReference type="NCBI Taxonomy" id="2820809"/>
    <lineage>
        <taxon>Bacteria</taxon>
        <taxon>Bacillati</taxon>
        <taxon>Actinomycetota</taxon>
        <taxon>Actinomycetes</taxon>
        <taxon>Kitasatosporales</taxon>
        <taxon>Streptomycetaceae</taxon>
        <taxon>Streptomyces</taxon>
    </lineage>
</organism>
<keyword evidence="3" id="KW-1185">Reference proteome</keyword>